<dbReference type="InterPro" id="IPR000719">
    <property type="entry name" value="Prot_kinase_dom"/>
</dbReference>
<evidence type="ECO:0000313" key="10">
    <source>
        <dbReference type="EMBL" id="RII42774.1"/>
    </source>
</evidence>
<dbReference type="CDD" id="cd14014">
    <property type="entry name" value="STKc_PknB_like"/>
    <property type="match status" value="1"/>
</dbReference>
<keyword evidence="2 10" id="KW-0723">Serine/threonine-protein kinase</keyword>
<keyword evidence="5 10" id="KW-0418">Kinase</keyword>
<dbReference type="InterPro" id="IPR011009">
    <property type="entry name" value="Kinase-like_dom_sf"/>
</dbReference>
<evidence type="ECO:0000256" key="5">
    <source>
        <dbReference type="ARBA" id="ARBA00022777"/>
    </source>
</evidence>
<accession>A0A399JC02</accession>
<dbReference type="EMBL" id="QQXK01000008">
    <property type="protein sequence ID" value="RII42774.1"/>
    <property type="molecule type" value="Genomic_DNA"/>
</dbReference>
<dbReference type="PANTHER" id="PTHR43289">
    <property type="entry name" value="MITOGEN-ACTIVATED PROTEIN KINASE KINASE KINASE 20-RELATED"/>
    <property type="match status" value="1"/>
</dbReference>
<dbReference type="PANTHER" id="PTHR43289:SF6">
    <property type="entry name" value="SERINE_THREONINE-PROTEIN KINASE NEKL-3"/>
    <property type="match status" value="1"/>
</dbReference>
<feature type="binding site" evidence="7">
    <location>
        <position position="44"/>
    </location>
    <ligand>
        <name>ATP</name>
        <dbReference type="ChEBI" id="CHEBI:30616"/>
    </ligand>
</feature>
<evidence type="ECO:0000256" key="3">
    <source>
        <dbReference type="ARBA" id="ARBA00022679"/>
    </source>
</evidence>
<dbReference type="GO" id="GO:0004674">
    <property type="term" value="F:protein serine/threonine kinase activity"/>
    <property type="evidence" value="ECO:0007669"/>
    <property type="project" value="UniProtKB-KW"/>
</dbReference>
<dbReference type="SUPFAM" id="SSF56112">
    <property type="entry name" value="Protein kinase-like (PK-like)"/>
    <property type="match status" value="1"/>
</dbReference>
<organism evidence="10 11">
    <name type="scientific">Galactobacter valiniphilus</name>
    <dbReference type="NCBI Taxonomy" id="2676122"/>
    <lineage>
        <taxon>Bacteria</taxon>
        <taxon>Bacillati</taxon>
        <taxon>Actinomycetota</taxon>
        <taxon>Actinomycetes</taxon>
        <taxon>Micrococcales</taxon>
        <taxon>Micrococcaceae</taxon>
        <taxon>Galactobacter</taxon>
    </lineage>
</organism>
<evidence type="ECO:0000259" key="9">
    <source>
        <dbReference type="PROSITE" id="PS50011"/>
    </source>
</evidence>
<evidence type="ECO:0000256" key="7">
    <source>
        <dbReference type="PROSITE-ProRule" id="PRU10141"/>
    </source>
</evidence>
<keyword evidence="4 7" id="KW-0547">Nucleotide-binding</keyword>
<feature type="transmembrane region" description="Helical" evidence="8">
    <location>
        <begin position="368"/>
        <end position="387"/>
    </location>
</feature>
<reference evidence="10 11" key="1">
    <citation type="submission" date="2018-07" db="EMBL/GenBank/DDBJ databases">
        <title>Arthrobacter sp. nov., isolated from raw cow's milk with high bacterial count.</title>
        <authorList>
            <person name="Hahne J."/>
            <person name="Isele D."/>
            <person name="Lipski A."/>
        </authorList>
    </citation>
    <scope>NUCLEOTIDE SEQUENCE [LARGE SCALE GENOMIC DNA]</scope>
    <source>
        <strain evidence="10 11">JZ R-35</strain>
    </source>
</reference>
<dbReference type="Pfam" id="PF00069">
    <property type="entry name" value="Pkinase"/>
    <property type="match status" value="1"/>
</dbReference>
<dbReference type="SMART" id="SM00220">
    <property type="entry name" value="S_TKc"/>
    <property type="match status" value="1"/>
</dbReference>
<dbReference type="PROSITE" id="PS00107">
    <property type="entry name" value="PROTEIN_KINASE_ATP"/>
    <property type="match status" value="1"/>
</dbReference>
<dbReference type="EC" id="2.7.11.1" evidence="1"/>
<evidence type="ECO:0000313" key="11">
    <source>
        <dbReference type="Proteomes" id="UP000265419"/>
    </source>
</evidence>
<feature type="domain" description="Protein kinase" evidence="9">
    <location>
        <begin position="15"/>
        <end position="275"/>
    </location>
</feature>
<evidence type="ECO:0000256" key="4">
    <source>
        <dbReference type="ARBA" id="ARBA00022741"/>
    </source>
</evidence>
<dbReference type="Proteomes" id="UP000265419">
    <property type="component" value="Unassembled WGS sequence"/>
</dbReference>
<dbReference type="InterPro" id="IPR008271">
    <property type="entry name" value="Ser/Thr_kinase_AS"/>
</dbReference>
<protein>
    <recommendedName>
        <fullName evidence="1">non-specific serine/threonine protein kinase</fullName>
        <ecNumber evidence="1">2.7.11.1</ecNumber>
    </recommendedName>
</protein>
<dbReference type="Gene3D" id="1.10.510.10">
    <property type="entry name" value="Transferase(Phosphotransferase) domain 1"/>
    <property type="match status" value="1"/>
</dbReference>
<evidence type="ECO:0000256" key="2">
    <source>
        <dbReference type="ARBA" id="ARBA00022527"/>
    </source>
</evidence>
<dbReference type="GO" id="GO:0005524">
    <property type="term" value="F:ATP binding"/>
    <property type="evidence" value="ECO:0007669"/>
    <property type="project" value="UniProtKB-UniRule"/>
</dbReference>
<keyword evidence="11" id="KW-1185">Reference proteome</keyword>
<keyword evidence="8" id="KW-0472">Membrane</keyword>
<gene>
    <name evidence="10" type="ORF">DWB68_05400</name>
</gene>
<dbReference type="PROSITE" id="PS50011">
    <property type="entry name" value="PROTEIN_KINASE_DOM"/>
    <property type="match status" value="1"/>
</dbReference>
<dbReference type="RefSeq" id="WP_119424125.1">
    <property type="nucleotide sequence ID" value="NZ_QQXK01000008.1"/>
</dbReference>
<dbReference type="PROSITE" id="PS00108">
    <property type="entry name" value="PROTEIN_KINASE_ST"/>
    <property type="match status" value="1"/>
</dbReference>
<comment type="caution">
    <text evidence="10">The sequence shown here is derived from an EMBL/GenBank/DDBJ whole genome shotgun (WGS) entry which is preliminary data.</text>
</comment>
<keyword evidence="8" id="KW-0812">Transmembrane</keyword>
<keyword evidence="6 7" id="KW-0067">ATP-binding</keyword>
<evidence type="ECO:0000256" key="8">
    <source>
        <dbReference type="SAM" id="Phobius"/>
    </source>
</evidence>
<name>A0A399JC02_9MICC</name>
<evidence type="ECO:0000256" key="1">
    <source>
        <dbReference type="ARBA" id="ARBA00012513"/>
    </source>
</evidence>
<evidence type="ECO:0000256" key="6">
    <source>
        <dbReference type="ARBA" id="ARBA00022840"/>
    </source>
</evidence>
<dbReference type="AlphaFoldDB" id="A0A399JC02"/>
<keyword evidence="8" id="KW-1133">Transmembrane helix</keyword>
<sequence>MARRLPGTPPVLPGYTHVRALGTGGFADVFLYEQAMPRRTIAVKVLLTNTVQGDLRTAFLQETNTLAHLATHPHVLTMYEAGIASDGRPYLVTEFCPRGYGERFRRESIAASEVIATGLAVGAALETAHRAGVLHRDIKPANVLITTFDRPVLADFGIAATLEHLEAEDAAQVGLSVPWAPPELLDGQSTGTVLSEIYSFGATLYALLTGRSPYEKEEGPNDRRALASRILGRGGPAPIQRPDAPPALVDVILQCLAKNPAKRPQSMLEVLHRLQLAESQLGLRPSALELAAEAPLPVPSVHDDAPVGHAGTVTGRLARLNAGGAPSDTTGRRRRRTTATAVAQFDDATQLRSGGFTPMRRQAKRWQWVTAAAAAVVVAAAAVLAWWKPWDVSPGQIASIDAAAEPGAVVFSWAAPAGQADAYEVRVEGRPSVQQAQTSYRVETTKGGARVCVTVAVVRDGTVGAPSSPRCARSGEAG</sequence>
<keyword evidence="3" id="KW-0808">Transferase</keyword>
<dbReference type="InterPro" id="IPR017441">
    <property type="entry name" value="Protein_kinase_ATP_BS"/>
</dbReference>
<dbReference type="Gene3D" id="3.30.200.20">
    <property type="entry name" value="Phosphorylase Kinase, domain 1"/>
    <property type="match status" value="1"/>
</dbReference>
<proteinExistence type="predicted"/>